<sequence length="151" mass="17080">MLTGYAASSTRNALEQVWLPENDDKVIVSVHAYLPYSMALDTKGTDKFDDNNTEIDSLFYNLKDLFLSRNIPVIIGEFGTVNKDNLEDRIACAEKYIGYGAENHVPMIWWDNNAFYGSGENFGLMGREAPAEWRSPELVDAIIEQGKKYKS</sequence>
<name>W0FRQ7_9BACT</name>
<keyword evidence="2 3" id="KW-0326">Glycosidase</keyword>
<dbReference type="GO" id="GO:0000272">
    <property type="term" value="P:polysaccharide catabolic process"/>
    <property type="evidence" value="ECO:0007669"/>
    <property type="project" value="InterPro"/>
</dbReference>
<keyword evidence="1 3" id="KW-0378">Hydrolase</keyword>
<evidence type="ECO:0000256" key="2">
    <source>
        <dbReference type="ARBA" id="ARBA00023295"/>
    </source>
</evidence>
<dbReference type="AlphaFoldDB" id="W0FRQ7"/>
<dbReference type="Gene3D" id="3.20.20.80">
    <property type="entry name" value="Glycosidases"/>
    <property type="match status" value="1"/>
</dbReference>
<accession>W0FRQ7</accession>
<evidence type="ECO:0000256" key="1">
    <source>
        <dbReference type="ARBA" id="ARBA00022801"/>
    </source>
</evidence>
<evidence type="ECO:0000313" key="5">
    <source>
        <dbReference type="EMBL" id="AHF26194.1"/>
    </source>
</evidence>
<evidence type="ECO:0000256" key="3">
    <source>
        <dbReference type="RuleBase" id="RU361153"/>
    </source>
</evidence>
<comment type="similarity">
    <text evidence="3">Belongs to the glycosyl hydrolase 5 (cellulase A) family.</text>
</comment>
<organism evidence="5">
    <name type="scientific">uncultured bacterium Contigcl_1787</name>
    <dbReference type="NCBI Taxonomy" id="1393662"/>
    <lineage>
        <taxon>Bacteria</taxon>
        <taxon>environmental samples</taxon>
    </lineage>
</organism>
<feature type="domain" description="Glycoside hydrolase family 5" evidence="4">
    <location>
        <begin position="5"/>
        <end position="114"/>
    </location>
</feature>
<protein>
    <submittedName>
        <fullName evidence="5">Cellulase (Glycosyl hydrolase family 5)</fullName>
    </submittedName>
</protein>
<dbReference type="Pfam" id="PF00150">
    <property type="entry name" value="Cellulase"/>
    <property type="match status" value="1"/>
</dbReference>
<dbReference type="GO" id="GO:0004553">
    <property type="term" value="F:hydrolase activity, hydrolyzing O-glycosyl compounds"/>
    <property type="evidence" value="ECO:0007669"/>
    <property type="project" value="InterPro"/>
</dbReference>
<evidence type="ECO:0000259" key="4">
    <source>
        <dbReference type="Pfam" id="PF00150"/>
    </source>
</evidence>
<dbReference type="SUPFAM" id="SSF51445">
    <property type="entry name" value="(Trans)glycosidases"/>
    <property type="match status" value="1"/>
</dbReference>
<reference evidence="5" key="1">
    <citation type="journal article" date="2013" name="PLoS ONE">
        <title>Metagenomic insights into the carbohydrate-active enzymes carried by the microorganisms adhering to solid digesta in the rumen of cows.</title>
        <authorList>
            <person name="Wang L."/>
            <person name="Hatem A."/>
            <person name="Catalyurek U.V."/>
            <person name="Morrison M."/>
            <person name="Yu Z."/>
        </authorList>
    </citation>
    <scope>NUCLEOTIDE SEQUENCE</scope>
</reference>
<dbReference type="InterPro" id="IPR017853">
    <property type="entry name" value="GH"/>
</dbReference>
<dbReference type="InterPro" id="IPR001547">
    <property type="entry name" value="Glyco_hydro_5"/>
</dbReference>
<proteinExistence type="inferred from homology"/>
<dbReference type="EMBL" id="KC246870">
    <property type="protein sequence ID" value="AHF26194.1"/>
    <property type="molecule type" value="Genomic_DNA"/>
</dbReference>